<sequence length="309" mass="34362">MSWCAVVAMAATTATGCTDGTGGDGNDEGRDRTQRTTRTHPAALTWQQEVRVADALQRLTKQCMGRHGFAYWEDLGLTLLESRPVRFVQDDVAWARTYGYGSRIEAKSARVRESNPNGAYRQGLSYSRRAAFDVALDGGDSARMLTASLPGRGEIRKRIGGCTQEAERTLYGDPAEWFRTSKTALGLSSLYGKQLMEDRRLSAAVQAWSHCMKKAGQPYEDPQAARDAVRAETGRLGPAHSDDAFTGERATAVADATCARRVSLRAVATERETRYLDRLRDRYGEDIDAYRHFGRRAYERAVHIVPERD</sequence>
<accession>A0A2P8Q880</accession>
<protein>
    <submittedName>
        <fullName evidence="2">Uncharacterized protein</fullName>
    </submittedName>
</protein>
<evidence type="ECO:0000313" key="3">
    <source>
        <dbReference type="Proteomes" id="UP000240429"/>
    </source>
</evidence>
<dbReference type="EMBL" id="PYBJ01000008">
    <property type="protein sequence ID" value="PSM42464.1"/>
    <property type="molecule type" value="Genomic_DNA"/>
</dbReference>
<name>A0A2P8Q880_9ACTN</name>
<dbReference type="Proteomes" id="UP000240429">
    <property type="component" value="Unassembled WGS sequence"/>
</dbReference>
<dbReference type="AlphaFoldDB" id="A0A2P8Q880"/>
<reference evidence="2 3" key="1">
    <citation type="submission" date="2018-03" db="EMBL/GenBank/DDBJ databases">
        <title>Streptomyces dioscori sp. nov., a novel endophytic actinobacterium isolated from bulbil of Dioscorea bulbifera L.</title>
        <authorList>
            <person name="Zhikuan W."/>
        </authorList>
    </citation>
    <scope>NUCLEOTIDE SEQUENCE [LARGE SCALE GENOMIC DNA]</scope>
    <source>
        <strain evidence="2 3">A217</strain>
    </source>
</reference>
<evidence type="ECO:0000313" key="2">
    <source>
        <dbReference type="EMBL" id="PSM42464.1"/>
    </source>
</evidence>
<proteinExistence type="predicted"/>
<comment type="caution">
    <text evidence="2">The sequence shown here is derived from an EMBL/GenBank/DDBJ whole genome shotgun (WGS) entry which is preliminary data.</text>
</comment>
<dbReference type="OrthoDB" id="4053327at2"/>
<keyword evidence="3" id="KW-1185">Reference proteome</keyword>
<organism evidence="2 3">
    <name type="scientific">Streptomyces dioscori</name>
    <dbReference type="NCBI Taxonomy" id="2109333"/>
    <lineage>
        <taxon>Bacteria</taxon>
        <taxon>Bacillati</taxon>
        <taxon>Actinomycetota</taxon>
        <taxon>Actinomycetes</taxon>
        <taxon>Kitasatosporales</taxon>
        <taxon>Streptomycetaceae</taxon>
        <taxon>Streptomyces</taxon>
        <taxon>Streptomyces aurantiacus group</taxon>
    </lineage>
</organism>
<evidence type="ECO:0000256" key="1">
    <source>
        <dbReference type="SAM" id="MobiDB-lite"/>
    </source>
</evidence>
<feature type="region of interest" description="Disordered" evidence="1">
    <location>
        <begin position="15"/>
        <end position="40"/>
    </location>
</feature>
<gene>
    <name evidence="2" type="ORF">C6Y14_14695</name>
</gene>